<feature type="domain" description="Helix-hairpin-helix DNA-binding motif class 1" evidence="7">
    <location>
        <begin position="72"/>
        <end position="91"/>
    </location>
</feature>
<dbReference type="GO" id="GO:0006281">
    <property type="term" value="P:DNA repair"/>
    <property type="evidence" value="ECO:0007669"/>
    <property type="project" value="UniProtKB-UniRule"/>
</dbReference>
<keyword evidence="2 6" id="KW-0227">DNA damage</keyword>
<dbReference type="STRING" id="1678840.ATC1_131138"/>
<keyword evidence="8" id="KW-0378">Hydrolase</keyword>
<evidence type="ECO:0000256" key="1">
    <source>
        <dbReference type="ARBA" id="ARBA00022490"/>
    </source>
</evidence>
<dbReference type="GO" id="GO:0000400">
    <property type="term" value="F:four-way junction DNA binding"/>
    <property type="evidence" value="ECO:0007669"/>
    <property type="project" value="UniProtKB-UniRule"/>
</dbReference>
<dbReference type="SUPFAM" id="SSF50249">
    <property type="entry name" value="Nucleic acid-binding proteins"/>
    <property type="match status" value="1"/>
</dbReference>
<dbReference type="GO" id="GO:0009379">
    <property type="term" value="C:Holliday junction helicase complex"/>
    <property type="evidence" value="ECO:0007669"/>
    <property type="project" value="InterPro"/>
</dbReference>
<dbReference type="SUPFAM" id="SSF47781">
    <property type="entry name" value="RuvA domain 2-like"/>
    <property type="match status" value="1"/>
</dbReference>
<comment type="subcellular location">
    <subcellularLocation>
        <location evidence="6">Cytoplasm</location>
    </subcellularLocation>
</comment>
<dbReference type="AlphaFoldDB" id="A0A0S7BX95"/>
<dbReference type="PATRIC" id="fig|1678840.3.peg.2570"/>
<dbReference type="InterPro" id="IPR036267">
    <property type="entry name" value="RuvA_C_sf"/>
</dbReference>
<dbReference type="Pfam" id="PF01330">
    <property type="entry name" value="RuvA_N"/>
    <property type="match status" value="1"/>
</dbReference>
<keyword evidence="9" id="KW-1185">Reference proteome</keyword>
<comment type="domain">
    <text evidence="6">Has three domains with a flexible linker between the domains II and III and assumes an 'L' shape. Domain III is highly mobile and contacts RuvB.</text>
</comment>
<dbReference type="Pfam" id="PF14520">
    <property type="entry name" value="HHH_5"/>
    <property type="match status" value="1"/>
</dbReference>
<dbReference type="InterPro" id="IPR011114">
    <property type="entry name" value="RuvA_C"/>
</dbReference>
<dbReference type="GO" id="GO:0005524">
    <property type="term" value="F:ATP binding"/>
    <property type="evidence" value="ECO:0007669"/>
    <property type="project" value="InterPro"/>
</dbReference>
<evidence type="ECO:0000313" key="8">
    <source>
        <dbReference type="EMBL" id="GAP41155.1"/>
    </source>
</evidence>
<keyword evidence="3 6" id="KW-0238">DNA-binding</keyword>
<dbReference type="Pfam" id="PF07499">
    <property type="entry name" value="RuvA_C"/>
    <property type="match status" value="1"/>
</dbReference>
<keyword evidence="1 6" id="KW-0963">Cytoplasm</keyword>
<dbReference type="GO" id="GO:0048476">
    <property type="term" value="C:Holliday junction resolvase complex"/>
    <property type="evidence" value="ECO:0007669"/>
    <property type="project" value="UniProtKB-UniRule"/>
</dbReference>
<dbReference type="InterPro" id="IPR012340">
    <property type="entry name" value="NA-bd_OB-fold"/>
</dbReference>
<organism evidence="8">
    <name type="scientific">Flexilinea flocculi</name>
    <dbReference type="NCBI Taxonomy" id="1678840"/>
    <lineage>
        <taxon>Bacteria</taxon>
        <taxon>Bacillati</taxon>
        <taxon>Chloroflexota</taxon>
        <taxon>Anaerolineae</taxon>
        <taxon>Anaerolineales</taxon>
        <taxon>Anaerolineaceae</taxon>
        <taxon>Flexilinea</taxon>
    </lineage>
</organism>
<dbReference type="InterPro" id="IPR010994">
    <property type="entry name" value="RuvA_2-like"/>
</dbReference>
<keyword evidence="5 6" id="KW-0234">DNA repair</keyword>
<evidence type="ECO:0000256" key="4">
    <source>
        <dbReference type="ARBA" id="ARBA00023172"/>
    </source>
</evidence>
<keyword evidence="8" id="KW-0067">ATP-binding</keyword>
<dbReference type="Gene3D" id="2.40.50.140">
    <property type="entry name" value="Nucleic acid-binding proteins"/>
    <property type="match status" value="1"/>
</dbReference>
<dbReference type="NCBIfam" id="TIGR00084">
    <property type="entry name" value="ruvA"/>
    <property type="match status" value="1"/>
</dbReference>
<dbReference type="OrthoDB" id="5293449at2"/>
<sequence>MIAYLDGTILEKESDSIVVLIGGVGLRVYATQNYLLTVEPGQRVRLHTHLIVREDLLALYGFDTQEEVRYFSLLMGVSGVGPRLALNILSSAGVDTIRRAVVQEQPDFLSRVPGVGKKTAQKIILQLQGKISGTGEGQDFQAYQPVDFEVIEALTALGYSIIQAQTAVQSIPKDTPDTVEDKLRMALQSLA</sequence>
<keyword evidence="4 6" id="KW-0233">DNA recombination</keyword>
<comment type="function">
    <text evidence="6">The RuvA-RuvB-RuvC complex processes Holliday junction (HJ) DNA during genetic recombination and DNA repair, while the RuvA-RuvB complex plays an important role in the rescue of blocked DNA replication forks via replication fork reversal (RFR). RuvA specifically binds to HJ cruciform DNA, conferring on it an open structure. The RuvB hexamer acts as an ATP-dependent pump, pulling dsDNA into and through the RuvAB complex. HJ branch migration allows RuvC to scan DNA until it finds its consensus sequence, where it cleaves and resolves the cruciform DNA.</text>
</comment>
<dbReference type="SUPFAM" id="SSF46929">
    <property type="entry name" value="DNA helicase RuvA subunit, C-terminal domain"/>
    <property type="match status" value="1"/>
</dbReference>
<keyword evidence="8" id="KW-0547">Nucleotide-binding</keyword>
<dbReference type="SMART" id="SM00278">
    <property type="entry name" value="HhH1"/>
    <property type="match status" value="2"/>
</dbReference>
<dbReference type="InterPro" id="IPR003583">
    <property type="entry name" value="Hlx-hairpin-Hlx_DNA-bd_motif"/>
</dbReference>
<dbReference type="EMBL" id="DF968181">
    <property type="protein sequence ID" value="GAP41155.1"/>
    <property type="molecule type" value="Genomic_DNA"/>
</dbReference>
<dbReference type="RefSeq" id="WP_062281810.1">
    <property type="nucleotide sequence ID" value="NZ_DF968181.1"/>
</dbReference>
<comment type="similarity">
    <text evidence="6">Belongs to the RuvA family.</text>
</comment>
<evidence type="ECO:0000256" key="3">
    <source>
        <dbReference type="ARBA" id="ARBA00023125"/>
    </source>
</evidence>
<dbReference type="CDD" id="cd14332">
    <property type="entry name" value="UBA_RuvA_C"/>
    <property type="match status" value="1"/>
</dbReference>
<comment type="subunit">
    <text evidence="6">Homotetramer. Forms an RuvA(8)-RuvB(12)-Holliday junction (HJ) complex. HJ DNA is sandwiched between 2 RuvA tetramers; dsDNA enters through RuvA and exits via RuvB. An RuvB hexamer assembles on each DNA strand where it exits the tetramer. Each RuvB hexamer is contacted by two RuvA subunits (via domain III) on 2 adjacent RuvB subunits; this complex drives branch migration. In the full resolvosome a probable DNA-RuvA(4)-RuvB(12)-RuvC(2) complex forms which resolves the HJ.</text>
</comment>
<dbReference type="Gene3D" id="1.10.150.20">
    <property type="entry name" value="5' to 3' exonuclease, C-terminal subdomain"/>
    <property type="match status" value="1"/>
</dbReference>
<evidence type="ECO:0000313" key="9">
    <source>
        <dbReference type="Proteomes" id="UP000053370"/>
    </source>
</evidence>
<dbReference type="GO" id="GO:0005737">
    <property type="term" value="C:cytoplasm"/>
    <property type="evidence" value="ECO:0007669"/>
    <property type="project" value="UniProtKB-SubCell"/>
</dbReference>
<accession>A0A0S7BX95</accession>
<comment type="caution">
    <text evidence="6">Lacks conserved residue(s) required for the propagation of feature annotation.</text>
</comment>
<gene>
    <name evidence="6" type="primary">ruvA</name>
    <name evidence="8" type="ORF">ATC1_131138</name>
</gene>
<dbReference type="Proteomes" id="UP000053370">
    <property type="component" value="Unassembled WGS sequence"/>
</dbReference>
<evidence type="ECO:0000256" key="2">
    <source>
        <dbReference type="ARBA" id="ARBA00022763"/>
    </source>
</evidence>
<evidence type="ECO:0000259" key="7">
    <source>
        <dbReference type="SMART" id="SM00278"/>
    </source>
</evidence>
<feature type="region of interest" description="Domain III" evidence="6">
    <location>
        <begin position="139"/>
        <end position="191"/>
    </location>
</feature>
<proteinExistence type="inferred from homology"/>
<dbReference type="InterPro" id="IPR013849">
    <property type="entry name" value="DNA_helicase_Holl-junc_RuvA_I"/>
</dbReference>
<feature type="domain" description="Helix-hairpin-helix DNA-binding motif class 1" evidence="7">
    <location>
        <begin position="107"/>
        <end position="126"/>
    </location>
</feature>
<protein>
    <recommendedName>
        <fullName evidence="6">Holliday junction branch migration complex subunit RuvA</fullName>
    </recommendedName>
</protein>
<keyword evidence="8" id="KW-0347">Helicase</keyword>
<dbReference type="HAMAP" id="MF_00031">
    <property type="entry name" value="DNA_HJ_migration_RuvA"/>
    <property type="match status" value="1"/>
</dbReference>
<evidence type="ECO:0000256" key="6">
    <source>
        <dbReference type="HAMAP-Rule" id="MF_00031"/>
    </source>
</evidence>
<dbReference type="InterPro" id="IPR000085">
    <property type="entry name" value="RuvA"/>
</dbReference>
<evidence type="ECO:0000256" key="5">
    <source>
        <dbReference type="ARBA" id="ARBA00023204"/>
    </source>
</evidence>
<dbReference type="GO" id="GO:0009378">
    <property type="term" value="F:four-way junction helicase activity"/>
    <property type="evidence" value="ECO:0007669"/>
    <property type="project" value="InterPro"/>
</dbReference>
<dbReference type="GO" id="GO:0006310">
    <property type="term" value="P:DNA recombination"/>
    <property type="evidence" value="ECO:0007669"/>
    <property type="project" value="UniProtKB-UniRule"/>
</dbReference>
<dbReference type="Gene3D" id="1.10.8.10">
    <property type="entry name" value="DNA helicase RuvA subunit, C-terminal domain"/>
    <property type="match status" value="1"/>
</dbReference>
<reference evidence="8" key="1">
    <citation type="journal article" date="2015" name="Genome Announc.">
        <title>Draft Genome Sequence of Anaerolineae Strain TC1, a Novel Isolate from a Methanogenic Wastewater Treatment System.</title>
        <authorList>
            <person name="Matsuura N."/>
            <person name="Tourlousse D.M."/>
            <person name="Sun L."/>
            <person name="Toyonaga M."/>
            <person name="Kuroda K."/>
            <person name="Ohashi A."/>
            <person name="Cruz R."/>
            <person name="Yamaguchi T."/>
            <person name="Sekiguchi Y."/>
        </authorList>
    </citation>
    <scope>NUCLEOTIDE SEQUENCE [LARGE SCALE GENOMIC DNA]</scope>
    <source>
        <strain evidence="8">TC1</strain>
    </source>
</reference>
<name>A0A0S7BX95_9CHLR</name>